<evidence type="ECO:0000256" key="3">
    <source>
        <dbReference type="ARBA" id="ARBA00022728"/>
    </source>
</evidence>
<feature type="region of interest" description="Disordered" evidence="7">
    <location>
        <begin position="485"/>
        <end position="509"/>
    </location>
</feature>
<dbReference type="AlphaFoldDB" id="A0A5N5QXH3"/>
<evidence type="ECO:0000256" key="1">
    <source>
        <dbReference type="ARBA" id="ARBA00004123"/>
    </source>
</evidence>
<evidence type="ECO:0000256" key="6">
    <source>
        <dbReference type="ARBA" id="ARBA00023242"/>
    </source>
</evidence>
<feature type="compositionally biased region" description="Pro residues" evidence="7">
    <location>
        <begin position="567"/>
        <end position="578"/>
    </location>
</feature>
<dbReference type="SMART" id="SM00648">
    <property type="entry name" value="SWAP"/>
    <property type="match status" value="2"/>
</dbReference>
<dbReference type="Proteomes" id="UP000383932">
    <property type="component" value="Unassembled WGS sequence"/>
</dbReference>
<dbReference type="Pfam" id="PF00240">
    <property type="entry name" value="ubiquitin"/>
    <property type="match status" value="1"/>
</dbReference>
<dbReference type="GO" id="GO:0000381">
    <property type="term" value="P:regulation of alternative mRNA splicing, via spliceosome"/>
    <property type="evidence" value="ECO:0007669"/>
    <property type="project" value="TreeGrafter"/>
</dbReference>
<dbReference type="PROSITE" id="PS50128">
    <property type="entry name" value="SURP"/>
    <property type="match status" value="2"/>
</dbReference>
<dbReference type="FunFam" id="1.10.10.790:FF:000002">
    <property type="entry name" value="Splicing factor 3A subunit 1"/>
    <property type="match status" value="1"/>
</dbReference>
<dbReference type="GO" id="GO:0071004">
    <property type="term" value="C:U2-type prespliceosome"/>
    <property type="evidence" value="ECO:0007669"/>
    <property type="project" value="TreeGrafter"/>
</dbReference>
<keyword evidence="4" id="KW-0677">Repeat</keyword>
<evidence type="ECO:0000256" key="2">
    <source>
        <dbReference type="ARBA" id="ARBA00022664"/>
    </source>
</evidence>
<gene>
    <name evidence="10" type="ORF">CTheo_79</name>
</gene>
<organism evidence="10 11">
    <name type="scientific">Ceratobasidium theobromae</name>
    <dbReference type="NCBI Taxonomy" id="1582974"/>
    <lineage>
        <taxon>Eukaryota</taxon>
        <taxon>Fungi</taxon>
        <taxon>Dikarya</taxon>
        <taxon>Basidiomycota</taxon>
        <taxon>Agaricomycotina</taxon>
        <taxon>Agaricomycetes</taxon>
        <taxon>Cantharellales</taxon>
        <taxon>Ceratobasidiaceae</taxon>
        <taxon>Ceratobasidium</taxon>
    </lineage>
</organism>
<dbReference type="InterPro" id="IPR000061">
    <property type="entry name" value="Surp"/>
</dbReference>
<evidence type="ECO:0000256" key="7">
    <source>
        <dbReference type="SAM" id="MobiDB-lite"/>
    </source>
</evidence>
<dbReference type="InterPro" id="IPR045146">
    <property type="entry name" value="SF3A1"/>
</dbReference>
<accession>A0A5N5QXH3</accession>
<feature type="compositionally biased region" description="Basic and acidic residues" evidence="7">
    <location>
        <begin position="488"/>
        <end position="509"/>
    </location>
</feature>
<keyword evidence="6" id="KW-0539">Nucleus</keyword>
<keyword evidence="5" id="KW-0508">mRNA splicing</keyword>
<evidence type="ECO:0000313" key="10">
    <source>
        <dbReference type="EMBL" id="KAB5596442.1"/>
    </source>
</evidence>
<reference evidence="10 11" key="1">
    <citation type="journal article" date="2019" name="Fungal Biol. Biotechnol.">
        <title>Draft genome sequence of fastidious pathogen Ceratobasidium theobromae, which causes vascular-streak dieback in Theobroma cacao.</title>
        <authorList>
            <person name="Ali S.S."/>
            <person name="Asman A."/>
            <person name="Shao J."/>
            <person name="Firmansyah A.P."/>
            <person name="Susilo A.W."/>
            <person name="Rosmana A."/>
            <person name="McMahon P."/>
            <person name="Junaid M."/>
            <person name="Guest D."/>
            <person name="Kheng T.Y."/>
            <person name="Meinhardt L.W."/>
            <person name="Bailey B.A."/>
        </authorList>
    </citation>
    <scope>NUCLEOTIDE SEQUENCE [LARGE SCALE GENOMIC DNA]</scope>
    <source>
        <strain evidence="10 11">CT2</strain>
    </source>
</reference>
<dbReference type="Pfam" id="PF01805">
    <property type="entry name" value="Surp"/>
    <property type="match status" value="2"/>
</dbReference>
<name>A0A5N5QXH3_9AGAM</name>
<evidence type="ECO:0000256" key="4">
    <source>
        <dbReference type="ARBA" id="ARBA00022737"/>
    </source>
</evidence>
<feature type="domain" description="Ubiquitin-like" evidence="8">
    <location>
        <begin position="718"/>
        <end position="772"/>
    </location>
</feature>
<dbReference type="InterPro" id="IPR022030">
    <property type="entry name" value="SF3A1_dom"/>
</dbReference>
<feature type="compositionally biased region" description="Low complexity" evidence="7">
    <location>
        <begin position="555"/>
        <end position="566"/>
    </location>
</feature>
<evidence type="ECO:0000256" key="5">
    <source>
        <dbReference type="ARBA" id="ARBA00023187"/>
    </source>
</evidence>
<proteinExistence type="predicted"/>
<sequence>MSVAVASAMNATMDSQVNAMIEDAMASANQHSALQGIEHGLPKTGVAKFATGMIYPPPDLRTIIDRTAAFVARSANPTQFEDKIRESQRNEPKFSFLNSADPYHAYYRHRIQKVEEGEDEEAVATPKQDVPQAVIPMTILQAPPKEPLPYEFVFDTPQVSAVDLDIIKLTALYTARRGRAFLSALMIREARNFQFDFLRPNHSLFGYFNRLIEQYTRVLYPPRELLAKIALHATPEGKWDMLAEARERAAYVRWRREREKKKEDDKEAERIAFAEIDWHDYHVVQTIEFTTADATSDLPPPMSIAEVENMTLTQKRMAAQIMEATAPDVEAYRAANAPVEEEPAPEVSGANGAGSPSAMAEDEELRERKRKEAEEREREEARAREMQNSANVPMKIRKDYVPKPLAAKAGAKQIMTTCTICGQQVAESELAEHRRIELLDPKWKTQRDALEMRRAQAGELQRGANIVTSLRDLARTRTDIFGAEAEEEARKKEAAEEQARRREREKVVWDGHTASKAGTLDKFQSNANLDEQIAAIHKAKLGIGAAGGNVIGPSSGPAGGSSLPINPSLPPNPTLAPMPLDPTGVYSAGATVFAAPQPLPPPHPSLPAMPTFAMAPPGIHPSRLAAMGMPGAPSPVAGVVRSADEMNGGDGMQQAPPKRPRVEKLPEGQYYTEQDWQNLHNNEPVSINVQLPNHPENPEWKMNGQIVGVPDLPLTLLISTLRDRVQHIVGSSLGASWMRFSYNGKPLTNNQTLASYNLGEGDLIVLDVRKKK</sequence>
<feature type="region of interest" description="Disordered" evidence="7">
    <location>
        <begin position="337"/>
        <end position="386"/>
    </location>
</feature>
<dbReference type="InterPro" id="IPR000626">
    <property type="entry name" value="Ubiquitin-like_dom"/>
</dbReference>
<dbReference type="InterPro" id="IPR029071">
    <property type="entry name" value="Ubiquitin-like_domsf"/>
</dbReference>
<dbReference type="SUPFAM" id="SSF54236">
    <property type="entry name" value="Ubiquitin-like"/>
    <property type="match status" value="1"/>
</dbReference>
<dbReference type="PANTHER" id="PTHR15316">
    <property type="entry name" value="SPLICEOSOME ASSOCIATED PROTEIN 114/SWAP SPLICING FACTOR-RELATED"/>
    <property type="match status" value="1"/>
</dbReference>
<dbReference type="Gene3D" id="1.10.10.790">
    <property type="entry name" value="Surp module"/>
    <property type="match status" value="2"/>
</dbReference>
<dbReference type="OrthoDB" id="447637at2759"/>
<protein>
    <submittedName>
        <fullName evidence="10">Splicing factor 3A subunit 1</fullName>
    </submittedName>
</protein>
<feature type="compositionally biased region" description="Basic and acidic residues" evidence="7">
    <location>
        <begin position="365"/>
        <end position="385"/>
    </location>
</feature>
<dbReference type="GO" id="GO:0003723">
    <property type="term" value="F:RNA binding"/>
    <property type="evidence" value="ECO:0007669"/>
    <property type="project" value="InterPro"/>
</dbReference>
<dbReference type="GO" id="GO:0045292">
    <property type="term" value="P:mRNA cis splicing, via spliceosome"/>
    <property type="evidence" value="ECO:0007669"/>
    <property type="project" value="InterPro"/>
</dbReference>
<dbReference type="PROSITE" id="PS50053">
    <property type="entry name" value="UBIQUITIN_2"/>
    <property type="match status" value="1"/>
</dbReference>
<evidence type="ECO:0000259" key="9">
    <source>
        <dbReference type="PROSITE" id="PS50128"/>
    </source>
</evidence>
<dbReference type="Gene3D" id="3.10.20.90">
    <property type="entry name" value="Phosphatidylinositol 3-kinase Catalytic Subunit, Chain A, domain 1"/>
    <property type="match status" value="1"/>
</dbReference>
<keyword evidence="3" id="KW-0747">Spliceosome</keyword>
<dbReference type="GO" id="GO:0005686">
    <property type="term" value="C:U2 snRNP"/>
    <property type="evidence" value="ECO:0007669"/>
    <property type="project" value="TreeGrafter"/>
</dbReference>
<feature type="domain" description="SURP motif" evidence="9">
    <location>
        <begin position="166"/>
        <end position="208"/>
    </location>
</feature>
<comment type="caution">
    <text evidence="10">The sequence shown here is derived from an EMBL/GenBank/DDBJ whole genome shotgun (WGS) entry which is preliminary data.</text>
</comment>
<dbReference type="SUPFAM" id="SSF109905">
    <property type="entry name" value="Surp module (SWAP domain)"/>
    <property type="match status" value="2"/>
</dbReference>
<evidence type="ECO:0000313" key="11">
    <source>
        <dbReference type="Proteomes" id="UP000383932"/>
    </source>
</evidence>
<dbReference type="Pfam" id="PF12230">
    <property type="entry name" value="PRP21_like_P"/>
    <property type="match status" value="1"/>
</dbReference>
<dbReference type="PANTHER" id="PTHR15316:SF1">
    <property type="entry name" value="SPLICING FACTOR 3A SUBUNIT 1"/>
    <property type="match status" value="1"/>
</dbReference>
<dbReference type="GO" id="GO:0071013">
    <property type="term" value="C:catalytic step 2 spliceosome"/>
    <property type="evidence" value="ECO:0007669"/>
    <property type="project" value="TreeGrafter"/>
</dbReference>
<dbReference type="FunFam" id="1.10.10.790:FF:000001">
    <property type="entry name" value="Splicing factor 3a, subunit 1"/>
    <property type="match status" value="1"/>
</dbReference>
<feature type="region of interest" description="Disordered" evidence="7">
    <location>
        <begin position="555"/>
        <end position="578"/>
    </location>
</feature>
<keyword evidence="2" id="KW-0507">mRNA processing</keyword>
<feature type="domain" description="SURP motif" evidence="9">
    <location>
        <begin position="63"/>
        <end position="107"/>
    </location>
</feature>
<keyword evidence="11" id="KW-1185">Reference proteome</keyword>
<comment type="subcellular location">
    <subcellularLocation>
        <location evidence="1">Nucleus</location>
    </subcellularLocation>
</comment>
<dbReference type="EMBL" id="SSOP01000001">
    <property type="protein sequence ID" value="KAB5596442.1"/>
    <property type="molecule type" value="Genomic_DNA"/>
</dbReference>
<evidence type="ECO:0000259" key="8">
    <source>
        <dbReference type="PROSITE" id="PS50053"/>
    </source>
</evidence>
<dbReference type="InterPro" id="IPR035967">
    <property type="entry name" value="SWAP/Surp_sf"/>
</dbReference>